<evidence type="ECO:0000313" key="1">
    <source>
        <dbReference type="EMBL" id="KAK9138458.1"/>
    </source>
</evidence>
<comment type="caution">
    <text evidence="1">The sequence shown here is derived from an EMBL/GenBank/DDBJ whole genome shotgun (WGS) entry which is preliminary data.</text>
</comment>
<gene>
    <name evidence="1" type="ORF">Sjap_009052</name>
</gene>
<reference evidence="1 2" key="1">
    <citation type="submission" date="2024-01" db="EMBL/GenBank/DDBJ databases">
        <title>Genome assemblies of Stephania.</title>
        <authorList>
            <person name="Yang L."/>
        </authorList>
    </citation>
    <scope>NUCLEOTIDE SEQUENCE [LARGE SCALE GENOMIC DNA]</scope>
    <source>
        <strain evidence="1">QJT</strain>
        <tissue evidence="1">Leaf</tissue>
    </source>
</reference>
<dbReference type="AlphaFoldDB" id="A0AAP0PBE9"/>
<accession>A0AAP0PBE9</accession>
<evidence type="ECO:0000313" key="2">
    <source>
        <dbReference type="Proteomes" id="UP001417504"/>
    </source>
</evidence>
<name>A0AAP0PBE9_9MAGN</name>
<dbReference type="EMBL" id="JBBNAE010000003">
    <property type="protein sequence ID" value="KAK9138458.1"/>
    <property type="molecule type" value="Genomic_DNA"/>
</dbReference>
<protein>
    <submittedName>
        <fullName evidence="1">Uncharacterized protein</fullName>
    </submittedName>
</protein>
<organism evidence="1 2">
    <name type="scientific">Stephania japonica</name>
    <dbReference type="NCBI Taxonomy" id="461633"/>
    <lineage>
        <taxon>Eukaryota</taxon>
        <taxon>Viridiplantae</taxon>
        <taxon>Streptophyta</taxon>
        <taxon>Embryophyta</taxon>
        <taxon>Tracheophyta</taxon>
        <taxon>Spermatophyta</taxon>
        <taxon>Magnoliopsida</taxon>
        <taxon>Ranunculales</taxon>
        <taxon>Menispermaceae</taxon>
        <taxon>Menispermoideae</taxon>
        <taxon>Cissampelideae</taxon>
        <taxon>Stephania</taxon>
    </lineage>
</organism>
<sequence length="103" mass="11895">MSLHQEAKTQFSYYWECISLFEFFSCGHYSFKTFCYLCWCVGAPAMTSRGALKFERSTASSRKTSNKGLVNKKDIEDLKAAVEKFSLSFDMPGFLMSEMKYKD</sequence>
<keyword evidence="2" id="KW-1185">Reference proteome</keyword>
<proteinExistence type="predicted"/>
<dbReference type="Proteomes" id="UP001417504">
    <property type="component" value="Unassembled WGS sequence"/>
</dbReference>